<evidence type="ECO:0000256" key="1">
    <source>
        <dbReference type="ARBA" id="ARBA00006484"/>
    </source>
</evidence>
<evidence type="ECO:0000313" key="4">
    <source>
        <dbReference type="Proteomes" id="UP000192674"/>
    </source>
</evidence>
<proteinExistence type="inferred from homology"/>
<gene>
    <name evidence="3" type="ORF">SAMN05661093_10563</name>
</gene>
<accession>A0A1Y5Y8R4</accession>
<protein>
    <submittedName>
        <fullName evidence="3">Short chain dehydrogenase</fullName>
    </submittedName>
</protein>
<evidence type="ECO:0000256" key="2">
    <source>
        <dbReference type="ARBA" id="ARBA00023002"/>
    </source>
</evidence>
<reference evidence="3 4" key="1">
    <citation type="submission" date="2017-04" db="EMBL/GenBank/DDBJ databases">
        <authorList>
            <person name="Afonso C.L."/>
            <person name="Miller P.J."/>
            <person name="Scott M.A."/>
            <person name="Spackman E."/>
            <person name="Goraichik I."/>
            <person name="Dimitrov K.M."/>
            <person name="Suarez D.L."/>
            <person name="Swayne D.E."/>
        </authorList>
    </citation>
    <scope>NUCLEOTIDE SEQUENCE [LARGE SCALE GENOMIC DNA]</scope>
    <source>
        <strain evidence="3 4">DSM 43828</strain>
    </source>
</reference>
<dbReference type="RefSeq" id="WP_084434607.1">
    <property type="nucleotide sequence ID" value="NZ_FWXV01000018.1"/>
</dbReference>
<evidence type="ECO:0000313" key="3">
    <source>
        <dbReference type="EMBL" id="SMD26976.1"/>
    </source>
</evidence>
<dbReference type="InterPro" id="IPR036291">
    <property type="entry name" value="NAD(P)-bd_dom_sf"/>
</dbReference>
<dbReference type="InterPro" id="IPR002347">
    <property type="entry name" value="SDR_fam"/>
</dbReference>
<organism evidence="3 4">
    <name type="scientific">Kibdelosporangium aridum</name>
    <dbReference type="NCBI Taxonomy" id="2030"/>
    <lineage>
        <taxon>Bacteria</taxon>
        <taxon>Bacillati</taxon>
        <taxon>Actinomycetota</taxon>
        <taxon>Actinomycetes</taxon>
        <taxon>Pseudonocardiales</taxon>
        <taxon>Pseudonocardiaceae</taxon>
        <taxon>Kibdelosporangium</taxon>
    </lineage>
</organism>
<dbReference type="Proteomes" id="UP000192674">
    <property type="component" value="Unassembled WGS sequence"/>
</dbReference>
<keyword evidence="2" id="KW-0560">Oxidoreductase</keyword>
<dbReference type="OrthoDB" id="4577644at2"/>
<dbReference type="AlphaFoldDB" id="A0A1Y5Y8R4"/>
<comment type="similarity">
    <text evidence="1">Belongs to the short-chain dehydrogenases/reductases (SDR) family.</text>
</comment>
<dbReference type="PANTHER" id="PTHR43669:SF3">
    <property type="entry name" value="ALCOHOL DEHYDROGENASE, PUTATIVE (AFU_ORTHOLOGUE AFUA_3G03445)-RELATED"/>
    <property type="match status" value="1"/>
</dbReference>
<dbReference type="SUPFAM" id="SSF51735">
    <property type="entry name" value="NAD(P)-binding Rossmann-fold domains"/>
    <property type="match status" value="1"/>
</dbReference>
<dbReference type="GO" id="GO:0016491">
    <property type="term" value="F:oxidoreductase activity"/>
    <property type="evidence" value="ECO:0007669"/>
    <property type="project" value="UniProtKB-KW"/>
</dbReference>
<keyword evidence="4" id="KW-1185">Reference proteome</keyword>
<dbReference type="Gene3D" id="3.40.50.720">
    <property type="entry name" value="NAD(P)-binding Rossmann-like Domain"/>
    <property type="match status" value="1"/>
</dbReference>
<dbReference type="PANTHER" id="PTHR43669">
    <property type="entry name" value="5-KETO-D-GLUCONATE 5-REDUCTASE"/>
    <property type="match status" value="1"/>
</dbReference>
<name>A0A1Y5Y8R4_KIBAR</name>
<dbReference type="Pfam" id="PF00106">
    <property type="entry name" value="adh_short"/>
    <property type="match status" value="1"/>
</dbReference>
<dbReference type="EMBL" id="FWXV01000018">
    <property type="protein sequence ID" value="SMD26976.1"/>
    <property type="molecule type" value="Genomic_DNA"/>
</dbReference>
<sequence length="165" mass="16746">MTWKPPPLAGRAYAVTGGNAGIGYFIAEQLAAAGADVVLMDRNAERVQVAADAIQSHTGKAVAATVEPSVTGTQSVFRALSIVHAFSARQPTLTGPEVEGLQSTVAVEPADAALLEPAFLLSACSIVWGDPRQVQFGTFTSTGRGRAGEALIGGTDASVPGLGVA</sequence>